<dbReference type="PANTHER" id="PTHR33270:SF24">
    <property type="entry name" value="EXPRESSED PROTEIN"/>
    <property type="match status" value="1"/>
</dbReference>
<keyword evidence="3" id="KW-1185">Reference proteome</keyword>
<dbReference type="Proteomes" id="UP000594263">
    <property type="component" value="Unplaced"/>
</dbReference>
<dbReference type="Gramene" id="Kaladp0039s0684.1.v1.1">
    <property type="protein sequence ID" value="Kaladp0039s0684.1.v1.1"/>
    <property type="gene ID" value="Kaladp0039s0684.v1.1"/>
</dbReference>
<reference evidence="2" key="1">
    <citation type="submission" date="2021-01" db="UniProtKB">
        <authorList>
            <consortium name="EnsemblPlants"/>
        </authorList>
    </citation>
    <scope>IDENTIFICATION</scope>
</reference>
<evidence type="ECO:0000259" key="1">
    <source>
        <dbReference type="Pfam" id="PF23156"/>
    </source>
</evidence>
<name>A0A7N0TLJ1_KALFE</name>
<accession>A0A7N0TLJ1</accession>
<sequence length="107" mass="11846">MAMEATVGDLIASAVRQYVKEGRRPALPTTDPAGFDLHYSQFCLECLNREEKLVKVWSRNFLLCPKKDAAEGSGSVGVRSLGSTCSEQAELGVKSSSPWDRFMDFLR</sequence>
<dbReference type="PANTHER" id="PTHR33270">
    <property type="entry name" value="BNAC05G50380D PROTEIN"/>
    <property type="match status" value="1"/>
</dbReference>
<dbReference type="AlphaFoldDB" id="A0A7N0TLJ1"/>
<evidence type="ECO:0000313" key="3">
    <source>
        <dbReference type="Proteomes" id="UP000594263"/>
    </source>
</evidence>
<dbReference type="EnsemblPlants" id="Kaladp0039s0684.1.v1.1">
    <property type="protein sequence ID" value="Kaladp0039s0684.1.v1.1"/>
    <property type="gene ID" value="Kaladp0039s0684.v1.1"/>
</dbReference>
<protein>
    <recommendedName>
        <fullName evidence="1">DUF7054 domain-containing protein</fullName>
    </recommendedName>
</protein>
<dbReference type="InterPro" id="IPR055482">
    <property type="entry name" value="DUF7054"/>
</dbReference>
<organism evidence="2 3">
    <name type="scientific">Kalanchoe fedtschenkoi</name>
    <name type="common">Lavender scallops</name>
    <name type="synonym">South American air plant</name>
    <dbReference type="NCBI Taxonomy" id="63787"/>
    <lineage>
        <taxon>Eukaryota</taxon>
        <taxon>Viridiplantae</taxon>
        <taxon>Streptophyta</taxon>
        <taxon>Embryophyta</taxon>
        <taxon>Tracheophyta</taxon>
        <taxon>Spermatophyta</taxon>
        <taxon>Magnoliopsida</taxon>
        <taxon>eudicotyledons</taxon>
        <taxon>Gunneridae</taxon>
        <taxon>Pentapetalae</taxon>
        <taxon>Saxifragales</taxon>
        <taxon>Crassulaceae</taxon>
        <taxon>Kalanchoe</taxon>
    </lineage>
</organism>
<evidence type="ECO:0000313" key="2">
    <source>
        <dbReference type="EnsemblPlants" id="Kaladp0039s0684.1.v1.1"/>
    </source>
</evidence>
<feature type="domain" description="DUF7054" evidence="1">
    <location>
        <begin position="1"/>
        <end position="64"/>
    </location>
</feature>
<proteinExistence type="predicted"/>
<dbReference type="Pfam" id="PF23156">
    <property type="entry name" value="DUF7054"/>
    <property type="match status" value="1"/>
</dbReference>
<dbReference type="InterPro" id="IPR040358">
    <property type="entry name" value="At4g22758-like"/>
</dbReference>